<dbReference type="InterPro" id="IPR020904">
    <property type="entry name" value="Sc_DH/Rdtase_CS"/>
</dbReference>
<dbReference type="AlphaFoldDB" id="A0A9Q8UWV2"/>
<dbReference type="OrthoDB" id="294295at2759"/>
<evidence type="ECO:0000256" key="2">
    <source>
        <dbReference type="ARBA" id="ARBA00022857"/>
    </source>
</evidence>
<dbReference type="Proteomes" id="UP000756132">
    <property type="component" value="Chromosome 13"/>
</dbReference>
<dbReference type="KEGG" id="ffu:CLAFUR5_14529"/>
<dbReference type="GeneID" id="71994407"/>
<evidence type="ECO:0000256" key="3">
    <source>
        <dbReference type="ARBA" id="ARBA00023002"/>
    </source>
</evidence>
<dbReference type="PROSITE" id="PS00061">
    <property type="entry name" value="ADH_SHORT"/>
    <property type="match status" value="1"/>
</dbReference>
<dbReference type="Gene3D" id="3.40.50.720">
    <property type="entry name" value="NAD(P)-binding Rossmann-like Domain"/>
    <property type="match status" value="2"/>
</dbReference>
<dbReference type="EMBL" id="CP090175">
    <property type="protein sequence ID" value="UJO25375.1"/>
    <property type="molecule type" value="Genomic_DNA"/>
</dbReference>
<reference evidence="5" key="1">
    <citation type="submission" date="2021-12" db="EMBL/GenBank/DDBJ databases">
        <authorList>
            <person name="Zaccaron A."/>
            <person name="Stergiopoulos I."/>
        </authorList>
    </citation>
    <scope>NUCLEOTIDE SEQUENCE</scope>
    <source>
        <strain evidence="5">Race5_Kim</strain>
    </source>
</reference>
<gene>
    <name evidence="5" type="ORF">CLAFUR5_14529</name>
</gene>
<proteinExistence type="inferred from homology"/>
<dbReference type="SUPFAM" id="SSF51735">
    <property type="entry name" value="NAD(P)-binding Rossmann-fold domains"/>
    <property type="match status" value="1"/>
</dbReference>
<keyword evidence="3" id="KW-0560">Oxidoreductase</keyword>
<dbReference type="InterPro" id="IPR036291">
    <property type="entry name" value="NAD(P)-bd_dom_sf"/>
</dbReference>
<dbReference type="PANTHER" id="PTHR43639">
    <property type="entry name" value="OXIDOREDUCTASE, SHORT-CHAIN DEHYDROGENASE/REDUCTASE FAMILY (AFU_ORTHOLOGUE AFUA_5G02870)"/>
    <property type="match status" value="1"/>
</dbReference>
<dbReference type="PANTHER" id="PTHR43639:SF1">
    <property type="entry name" value="SHORT-CHAIN DEHYDROGENASE_REDUCTASE FAMILY PROTEIN"/>
    <property type="match status" value="1"/>
</dbReference>
<dbReference type="Pfam" id="PF13561">
    <property type="entry name" value="adh_short_C2"/>
    <property type="match status" value="1"/>
</dbReference>
<organism evidence="5 6">
    <name type="scientific">Passalora fulva</name>
    <name type="common">Tomato leaf mold</name>
    <name type="synonym">Cladosporium fulvum</name>
    <dbReference type="NCBI Taxonomy" id="5499"/>
    <lineage>
        <taxon>Eukaryota</taxon>
        <taxon>Fungi</taxon>
        <taxon>Dikarya</taxon>
        <taxon>Ascomycota</taxon>
        <taxon>Pezizomycotina</taxon>
        <taxon>Dothideomycetes</taxon>
        <taxon>Dothideomycetidae</taxon>
        <taxon>Mycosphaerellales</taxon>
        <taxon>Mycosphaerellaceae</taxon>
        <taxon>Fulvia</taxon>
    </lineage>
</organism>
<evidence type="ECO:0000256" key="1">
    <source>
        <dbReference type="ARBA" id="ARBA00006484"/>
    </source>
</evidence>
<dbReference type="Pfam" id="PF00106">
    <property type="entry name" value="adh_short"/>
    <property type="match status" value="1"/>
</dbReference>
<protein>
    <submittedName>
        <fullName evidence="5">4-formylbenzenesulfonate dehydrogenase</fullName>
    </submittedName>
</protein>
<reference evidence="5" key="2">
    <citation type="journal article" date="2022" name="Microb. Genom.">
        <title>A chromosome-scale genome assembly of the tomato pathogen Cladosporium fulvum reveals a compartmentalized genome architecture and the presence of a dispensable chromosome.</title>
        <authorList>
            <person name="Zaccaron A.Z."/>
            <person name="Chen L.H."/>
            <person name="Samaras A."/>
            <person name="Stergiopoulos I."/>
        </authorList>
    </citation>
    <scope>NUCLEOTIDE SEQUENCE</scope>
    <source>
        <strain evidence="5">Race5_Kim</strain>
    </source>
</reference>
<dbReference type="InterPro" id="IPR002347">
    <property type="entry name" value="SDR_fam"/>
</dbReference>
<dbReference type="PRINTS" id="PR00080">
    <property type="entry name" value="SDRFAMILY"/>
</dbReference>
<evidence type="ECO:0000256" key="4">
    <source>
        <dbReference type="RuleBase" id="RU000363"/>
    </source>
</evidence>
<comment type="similarity">
    <text evidence="1 4">Belongs to the short-chain dehydrogenases/reductases (SDR) family.</text>
</comment>
<dbReference type="RefSeq" id="XP_047769741.1">
    <property type="nucleotide sequence ID" value="XM_047913677.1"/>
</dbReference>
<dbReference type="GO" id="GO:0016491">
    <property type="term" value="F:oxidoreductase activity"/>
    <property type="evidence" value="ECO:0007669"/>
    <property type="project" value="UniProtKB-KW"/>
</dbReference>
<accession>A0A9Q8UWV2</accession>
<sequence length="273" mass="29285">MQVGQAWCYSRLPQFQESKASKRGELEELHDQRLHTSLVRSRAPRVPWRQIICTKSIMPERHGTLHGKVAIVTGGSMGLGEGTVFDINKDLGQKLVQTLLEKSVSFFKGDVTNENPWTAALKHVLDTFDQLDIVVNNAGVVHRSAPSYEVPQSEPKAKGHGVFVNVSSISAPRSRPNLVWYAGSKGAVSAITKGLAAEFAPAGVRCNAICPVVAETGMVSSVLGGTDTPEGRQRLLAAIPMGRIGEPKEIGNAAAFLASEESSFITGIEFPGV</sequence>
<keyword evidence="2" id="KW-0521">NADP</keyword>
<name>A0A9Q8UWV2_PASFU</name>
<dbReference type="PRINTS" id="PR00081">
    <property type="entry name" value="GDHRDH"/>
</dbReference>
<keyword evidence="6" id="KW-1185">Reference proteome</keyword>
<evidence type="ECO:0000313" key="6">
    <source>
        <dbReference type="Proteomes" id="UP000756132"/>
    </source>
</evidence>
<evidence type="ECO:0000313" key="5">
    <source>
        <dbReference type="EMBL" id="UJO25375.1"/>
    </source>
</evidence>